<sequence length="326" mass="36643">MDTPSGAPKPPRSPFDDEDADLVLRSSDGVDFWVYKTILAKASPVFKDMFTLPEAHTERQIVKLDEDAGTLEPLLRLVCPVQRPKFASLRQLRPVLAAAEKYMMPFVATGLVDTLRTFIESDPLDVYAIAYSYQMRDVVVVAARQLLKDPRLASPRSPPPEFDTIPARALHEISEYLRRCARAAVDAVEDWRWMVRENEAHAVYVPKRGGVVDQTKAWVWLVCTDAHKHENTPEIEVFGPALLAYNPPRWWWDYIDRLRRELAIKPLGHLATDPSNIGLSVKKAASCSTCAQSALRELVEYGQMLSKRIDAATAEVCALMTVSIAQ</sequence>
<proteinExistence type="predicted"/>
<comment type="caution">
    <text evidence="2">The sequence shown here is derived from an EMBL/GenBank/DDBJ whole genome shotgun (WGS) entry which is preliminary data.</text>
</comment>
<gene>
    <name evidence="2" type="ORF">ONZ51_g8317</name>
</gene>
<keyword evidence="3" id="KW-1185">Reference proteome</keyword>
<dbReference type="Pfam" id="PF00651">
    <property type="entry name" value="BTB"/>
    <property type="match status" value="1"/>
</dbReference>
<evidence type="ECO:0000259" key="1">
    <source>
        <dbReference type="PROSITE" id="PS50097"/>
    </source>
</evidence>
<dbReference type="InterPro" id="IPR000210">
    <property type="entry name" value="BTB/POZ_dom"/>
</dbReference>
<name>A0AAD7TNH3_9APHY</name>
<dbReference type="InterPro" id="IPR011333">
    <property type="entry name" value="SKP1/BTB/POZ_sf"/>
</dbReference>
<dbReference type="SUPFAM" id="SSF54695">
    <property type="entry name" value="POZ domain"/>
    <property type="match status" value="1"/>
</dbReference>
<dbReference type="Proteomes" id="UP001215151">
    <property type="component" value="Unassembled WGS sequence"/>
</dbReference>
<organism evidence="2 3">
    <name type="scientific">Trametes cubensis</name>
    <dbReference type="NCBI Taxonomy" id="1111947"/>
    <lineage>
        <taxon>Eukaryota</taxon>
        <taxon>Fungi</taxon>
        <taxon>Dikarya</taxon>
        <taxon>Basidiomycota</taxon>
        <taxon>Agaricomycotina</taxon>
        <taxon>Agaricomycetes</taxon>
        <taxon>Polyporales</taxon>
        <taxon>Polyporaceae</taxon>
        <taxon>Trametes</taxon>
    </lineage>
</organism>
<evidence type="ECO:0000313" key="2">
    <source>
        <dbReference type="EMBL" id="KAJ8472730.1"/>
    </source>
</evidence>
<dbReference type="EMBL" id="JAPEVG010000248">
    <property type="protein sequence ID" value="KAJ8472730.1"/>
    <property type="molecule type" value="Genomic_DNA"/>
</dbReference>
<evidence type="ECO:0000313" key="3">
    <source>
        <dbReference type="Proteomes" id="UP001215151"/>
    </source>
</evidence>
<dbReference type="Gene3D" id="3.30.710.10">
    <property type="entry name" value="Potassium Channel Kv1.1, Chain A"/>
    <property type="match status" value="1"/>
</dbReference>
<accession>A0AAD7TNH3</accession>
<dbReference type="CDD" id="cd18186">
    <property type="entry name" value="BTB_POZ_ZBTB_KLHL-like"/>
    <property type="match status" value="1"/>
</dbReference>
<feature type="domain" description="BTB" evidence="1">
    <location>
        <begin position="20"/>
        <end position="78"/>
    </location>
</feature>
<dbReference type="AlphaFoldDB" id="A0AAD7TNH3"/>
<dbReference type="PROSITE" id="PS50097">
    <property type="entry name" value="BTB"/>
    <property type="match status" value="1"/>
</dbReference>
<reference evidence="2" key="1">
    <citation type="submission" date="2022-11" db="EMBL/GenBank/DDBJ databases">
        <title>Genome Sequence of Cubamyces cubensis.</title>
        <authorList>
            <person name="Buettner E."/>
        </authorList>
    </citation>
    <scope>NUCLEOTIDE SEQUENCE</scope>
    <source>
        <strain evidence="2">MPL-01</strain>
    </source>
</reference>
<protein>
    <recommendedName>
        <fullName evidence="1">BTB domain-containing protein</fullName>
    </recommendedName>
</protein>
<dbReference type="SMART" id="SM00225">
    <property type="entry name" value="BTB"/>
    <property type="match status" value="1"/>
</dbReference>